<sequence>MEMARIKQRTCYSLRLVDDTLSLPGFYFYFCPFNQKCELKLKTLSDNERKQKVSNSTPFSCIVERFLAVMVQK</sequence>
<organism evidence="1 2">
    <name type="scientific">Clunio marinus</name>
    <dbReference type="NCBI Taxonomy" id="568069"/>
    <lineage>
        <taxon>Eukaryota</taxon>
        <taxon>Metazoa</taxon>
        <taxon>Ecdysozoa</taxon>
        <taxon>Arthropoda</taxon>
        <taxon>Hexapoda</taxon>
        <taxon>Insecta</taxon>
        <taxon>Pterygota</taxon>
        <taxon>Neoptera</taxon>
        <taxon>Endopterygota</taxon>
        <taxon>Diptera</taxon>
        <taxon>Nematocera</taxon>
        <taxon>Chironomoidea</taxon>
        <taxon>Chironomidae</taxon>
        <taxon>Clunio</taxon>
    </lineage>
</organism>
<proteinExistence type="predicted"/>
<evidence type="ECO:0000313" key="2">
    <source>
        <dbReference type="Proteomes" id="UP000183832"/>
    </source>
</evidence>
<gene>
    <name evidence="1" type="ORF">CLUMA_CG002426</name>
</gene>
<keyword evidence="2" id="KW-1185">Reference proteome</keyword>
<dbReference type="AlphaFoldDB" id="A0A1J1HKN0"/>
<dbReference type="EMBL" id="CVRI01000009">
    <property type="protein sequence ID" value="CRK88615.1"/>
    <property type="molecule type" value="Genomic_DNA"/>
</dbReference>
<reference evidence="1 2" key="1">
    <citation type="submission" date="2015-04" db="EMBL/GenBank/DDBJ databases">
        <authorList>
            <person name="Syromyatnikov M.Y."/>
            <person name="Popov V.N."/>
        </authorList>
    </citation>
    <scope>NUCLEOTIDE SEQUENCE [LARGE SCALE GENOMIC DNA]</scope>
</reference>
<name>A0A1J1HKN0_9DIPT</name>
<protein>
    <submittedName>
        <fullName evidence="1">CLUMA_CG002426, isoform A</fullName>
    </submittedName>
</protein>
<dbReference type="Proteomes" id="UP000183832">
    <property type="component" value="Unassembled WGS sequence"/>
</dbReference>
<evidence type="ECO:0000313" key="1">
    <source>
        <dbReference type="EMBL" id="CRK88615.1"/>
    </source>
</evidence>
<accession>A0A1J1HKN0</accession>